<dbReference type="NCBIfam" id="TIGR01511">
    <property type="entry name" value="ATPase-IB1_Cu"/>
    <property type="match status" value="1"/>
</dbReference>
<dbReference type="PROSITE" id="PS50846">
    <property type="entry name" value="HMA_2"/>
    <property type="match status" value="2"/>
</dbReference>
<dbReference type="InterPro" id="IPR023299">
    <property type="entry name" value="ATPase_P-typ_cyto_dom_N"/>
</dbReference>
<evidence type="ECO:0000256" key="8">
    <source>
        <dbReference type="ARBA" id="ARBA00022796"/>
    </source>
</evidence>
<proteinExistence type="inferred from homology"/>
<dbReference type="FunFam" id="2.70.150.10:FF:000002">
    <property type="entry name" value="Copper-transporting ATPase 1, putative"/>
    <property type="match status" value="1"/>
</dbReference>
<keyword evidence="14" id="KW-0406">Ion transport</keyword>
<dbReference type="EMBL" id="BSDR01000001">
    <property type="protein sequence ID" value="GLI36256.1"/>
    <property type="molecule type" value="Genomic_DNA"/>
</dbReference>
<dbReference type="PANTHER" id="PTHR43520">
    <property type="entry name" value="ATP7, ISOFORM B"/>
    <property type="match status" value="1"/>
</dbReference>
<dbReference type="FunFam" id="3.30.70.100:FF:000005">
    <property type="entry name" value="Copper-exporting P-type ATPase A"/>
    <property type="match status" value="2"/>
</dbReference>
<dbReference type="InterPro" id="IPR008250">
    <property type="entry name" value="ATPase_P-typ_transduc_dom_A_sf"/>
</dbReference>
<dbReference type="SFLD" id="SFLDS00003">
    <property type="entry name" value="Haloacid_Dehalogenase"/>
    <property type="match status" value="1"/>
</dbReference>
<dbReference type="GO" id="GO:0005507">
    <property type="term" value="F:copper ion binding"/>
    <property type="evidence" value="ECO:0007669"/>
    <property type="project" value="InterPro"/>
</dbReference>
<keyword evidence="5 18" id="KW-0479">Metal-binding</keyword>
<dbReference type="SFLD" id="SFLDG00002">
    <property type="entry name" value="C1.7:_P-type_atpase_like"/>
    <property type="match status" value="1"/>
</dbReference>
<dbReference type="Proteomes" id="UP001144372">
    <property type="component" value="Unassembled WGS sequence"/>
</dbReference>
<dbReference type="Gene3D" id="3.40.50.1000">
    <property type="entry name" value="HAD superfamily/HAD-like"/>
    <property type="match status" value="1"/>
</dbReference>
<comment type="catalytic activity">
    <reaction evidence="17">
        <text>Cu(2+)(in) + ATP + H2O = Cu(2+)(out) + ADP + phosphate + H(+)</text>
        <dbReference type="Rhea" id="RHEA:10376"/>
        <dbReference type="ChEBI" id="CHEBI:15377"/>
        <dbReference type="ChEBI" id="CHEBI:15378"/>
        <dbReference type="ChEBI" id="CHEBI:29036"/>
        <dbReference type="ChEBI" id="CHEBI:30616"/>
        <dbReference type="ChEBI" id="CHEBI:43474"/>
        <dbReference type="ChEBI" id="CHEBI:456216"/>
        <dbReference type="EC" id="7.2.2.9"/>
    </reaction>
</comment>
<evidence type="ECO:0000256" key="4">
    <source>
        <dbReference type="ARBA" id="ARBA00022692"/>
    </source>
</evidence>
<comment type="similarity">
    <text evidence="2 18">Belongs to the cation transport ATPase (P-type) (TC 3.A.3) family. Type IB subfamily.</text>
</comment>
<keyword evidence="21" id="KW-1185">Reference proteome</keyword>
<keyword evidence="7 18" id="KW-0547">Nucleotide-binding</keyword>
<keyword evidence="12 18" id="KW-1133">Transmembrane helix</keyword>
<feature type="transmembrane region" description="Helical" evidence="18">
    <location>
        <begin position="422"/>
        <end position="444"/>
    </location>
</feature>
<dbReference type="Gene3D" id="3.40.1110.10">
    <property type="entry name" value="Calcium-transporting ATPase, cytoplasmic domain N"/>
    <property type="match status" value="1"/>
</dbReference>
<dbReference type="InterPro" id="IPR023214">
    <property type="entry name" value="HAD_sf"/>
</dbReference>
<dbReference type="Gene3D" id="3.30.70.100">
    <property type="match status" value="2"/>
</dbReference>
<dbReference type="InterPro" id="IPR059000">
    <property type="entry name" value="ATPase_P-type_domA"/>
</dbReference>
<evidence type="ECO:0000256" key="9">
    <source>
        <dbReference type="ARBA" id="ARBA00022840"/>
    </source>
</evidence>
<keyword evidence="13" id="KW-0186">Copper</keyword>
<dbReference type="InterPro" id="IPR018303">
    <property type="entry name" value="ATPase_P-typ_P_site"/>
</dbReference>
<dbReference type="InterPro" id="IPR027256">
    <property type="entry name" value="P-typ_ATPase_IB"/>
</dbReference>
<dbReference type="PROSITE" id="PS01047">
    <property type="entry name" value="HMA_1"/>
    <property type="match status" value="2"/>
</dbReference>
<feature type="transmembrane region" description="Helical" evidence="18">
    <location>
        <begin position="450"/>
        <end position="472"/>
    </location>
</feature>
<evidence type="ECO:0000256" key="7">
    <source>
        <dbReference type="ARBA" id="ARBA00022741"/>
    </source>
</evidence>
<evidence type="ECO:0000256" key="6">
    <source>
        <dbReference type="ARBA" id="ARBA00022737"/>
    </source>
</evidence>
<protein>
    <recommendedName>
        <fullName evidence="16">P-type Cu(2+) transporter</fullName>
        <ecNumber evidence="16">7.2.2.9</ecNumber>
    </recommendedName>
</protein>
<dbReference type="InterPro" id="IPR001757">
    <property type="entry name" value="P_typ_ATPase"/>
</dbReference>
<dbReference type="GO" id="GO:0005524">
    <property type="term" value="F:ATP binding"/>
    <property type="evidence" value="ECO:0007669"/>
    <property type="project" value="UniProtKB-UniRule"/>
</dbReference>
<dbReference type="SUPFAM" id="SSF55008">
    <property type="entry name" value="HMA, heavy metal-associated domain"/>
    <property type="match status" value="2"/>
</dbReference>
<keyword evidence="9 18" id="KW-0067">ATP-binding</keyword>
<dbReference type="PRINTS" id="PR00943">
    <property type="entry name" value="CUATPASE"/>
</dbReference>
<feature type="domain" description="HMA" evidence="19">
    <location>
        <begin position="2"/>
        <end position="68"/>
    </location>
</feature>
<comment type="caution">
    <text evidence="20">The sequence shown here is derived from an EMBL/GenBank/DDBJ whole genome shotgun (WGS) entry which is preliminary data.</text>
</comment>
<dbReference type="InterPro" id="IPR006121">
    <property type="entry name" value="HMA_dom"/>
</dbReference>
<evidence type="ECO:0000259" key="19">
    <source>
        <dbReference type="PROSITE" id="PS50846"/>
    </source>
</evidence>
<dbReference type="EC" id="7.2.2.9" evidence="16"/>
<dbReference type="GO" id="GO:0012505">
    <property type="term" value="C:endomembrane system"/>
    <property type="evidence" value="ECO:0007669"/>
    <property type="project" value="UniProtKB-SubCell"/>
</dbReference>
<gene>
    <name evidence="20" type="primary">copA</name>
    <name evidence="20" type="ORF">DAMNIGENAA_36890</name>
</gene>
<keyword evidence="18" id="KW-1003">Cell membrane</keyword>
<evidence type="ECO:0000256" key="11">
    <source>
        <dbReference type="ARBA" id="ARBA00022967"/>
    </source>
</evidence>
<dbReference type="Gene3D" id="2.70.150.10">
    <property type="entry name" value="Calcium-transporting ATPase, cytoplasmic transduction domain A"/>
    <property type="match status" value="1"/>
</dbReference>
<evidence type="ECO:0000256" key="17">
    <source>
        <dbReference type="ARBA" id="ARBA00047424"/>
    </source>
</evidence>
<dbReference type="PRINTS" id="PR00942">
    <property type="entry name" value="CUATPASEI"/>
</dbReference>
<evidence type="ECO:0000256" key="16">
    <source>
        <dbReference type="ARBA" id="ARBA00038904"/>
    </source>
</evidence>
<dbReference type="SUPFAM" id="SSF81653">
    <property type="entry name" value="Calcium ATPase, transduction domain A"/>
    <property type="match status" value="1"/>
</dbReference>
<dbReference type="GO" id="GO:0043682">
    <property type="term" value="F:P-type divalent copper transporter activity"/>
    <property type="evidence" value="ECO:0007669"/>
    <property type="project" value="UniProtKB-EC"/>
</dbReference>
<dbReference type="SFLD" id="SFLDF00027">
    <property type="entry name" value="p-type_atpase"/>
    <property type="match status" value="1"/>
</dbReference>
<feature type="transmembrane region" description="Helical" evidence="18">
    <location>
        <begin position="172"/>
        <end position="190"/>
    </location>
</feature>
<dbReference type="RefSeq" id="WP_281796525.1">
    <property type="nucleotide sequence ID" value="NZ_BSDR01000001.1"/>
</dbReference>
<evidence type="ECO:0000256" key="13">
    <source>
        <dbReference type="ARBA" id="ARBA00023008"/>
    </source>
</evidence>
<dbReference type="InterPro" id="IPR044492">
    <property type="entry name" value="P_typ_ATPase_HD_dom"/>
</dbReference>
<evidence type="ECO:0000256" key="5">
    <source>
        <dbReference type="ARBA" id="ARBA00022723"/>
    </source>
</evidence>
<dbReference type="Pfam" id="PF00122">
    <property type="entry name" value="E1-E2_ATPase"/>
    <property type="match status" value="1"/>
</dbReference>
<dbReference type="GO" id="GO:0016887">
    <property type="term" value="F:ATP hydrolysis activity"/>
    <property type="evidence" value="ECO:0007669"/>
    <property type="project" value="InterPro"/>
</dbReference>
<dbReference type="InterPro" id="IPR023298">
    <property type="entry name" value="ATPase_P-typ_TM_dom_sf"/>
</dbReference>
<organism evidence="20 21">
    <name type="scientific">Desulforhabdus amnigena</name>
    <dbReference type="NCBI Taxonomy" id="40218"/>
    <lineage>
        <taxon>Bacteria</taxon>
        <taxon>Pseudomonadati</taxon>
        <taxon>Thermodesulfobacteriota</taxon>
        <taxon>Syntrophobacteria</taxon>
        <taxon>Syntrophobacterales</taxon>
        <taxon>Syntrophobacteraceae</taxon>
        <taxon>Desulforhabdus</taxon>
    </lineage>
</organism>
<feature type="transmembrane region" description="Helical" evidence="18">
    <location>
        <begin position="795"/>
        <end position="814"/>
    </location>
</feature>
<comment type="subcellular location">
    <subcellularLocation>
        <location evidence="18">Cell membrane</location>
    </subcellularLocation>
    <subcellularLocation>
        <location evidence="1">Endomembrane system</location>
        <topology evidence="1">Multi-pass membrane protein</topology>
    </subcellularLocation>
</comment>
<dbReference type="AlphaFoldDB" id="A0A9W6LB34"/>
<dbReference type="Pfam" id="PF00403">
    <property type="entry name" value="HMA"/>
    <property type="match status" value="2"/>
</dbReference>
<dbReference type="PANTHER" id="PTHR43520:SF8">
    <property type="entry name" value="P-TYPE CU(+) TRANSPORTER"/>
    <property type="match status" value="1"/>
</dbReference>
<dbReference type="NCBIfam" id="TIGR00003">
    <property type="entry name" value="copper ion binding protein"/>
    <property type="match status" value="2"/>
</dbReference>
<evidence type="ECO:0000256" key="18">
    <source>
        <dbReference type="RuleBase" id="RU362081"/>
    </source>
</evidence>
<feature type="transmembrane region" description="Helical" evidence="18">
    <location>
        <begin position="202"/>
        <end position="218"/>
    </location>
</feature>
<dbReference type="CDD" id="cd02094">
    <property type="entry name" value="P-type_ATPase_Cu-like"/>
    <property type="match status" value="1"/>
</dbReference>
<dbReference type="PRINTS" id="PR00119">
    <property type="entry name" value="CATATPASE"/>
</dbReference>
<keyword evidence="11" id="KW-1278">Translocase</keyword>
<keyword evidence="4 18" id="KW-0812">Transmembrane</keyword>
<dbReference type="NCBIfam" id="TIGR01494">
    <property type="entry name" value="ATPase_P-type"/>
    <property type="match status" value="1"/>
</dbReference>
<evidence type="ECO:0000256" key="14">
    <source>
        <dbReference type="ARBA" id="ARBA00023065"/>
    </source>
</evidence>
<feature type="transmembrane region" description="Helical" evidence="18">
    <location>
        <begin position="239"/>
        <end position="257"/>
    </location>
</feature>
<evidence type="ECO:0000256" key="2">
    <source>
        <dbReference type="ARBA" id="ARBA00006024"/>
    </source>
</evidence>
<evidence type="ECO:0000256" key="3">
    <source>
        <dbReference type="ARBA" id="ARBA00022448"/>
    </source>
</evidence>
<dbReference type="PROSITE" id="PS00154">
    <property type="entry name" value="ATPASE_E1_E2"/>
    <property type="match status" value="1"/>
</dbReference>
<dbReference type="GO" id="GO:0005886">
    <property type="term" value="C:plasma membrane"/>
    <property type="evidence" value="ECO:0007669"/>
    <property type="project" value="UniProtKB-SubCell"/>
</dbReference>
<feature type="transmembrane region" description="Helical" evidence="18">
    <location>
        <begin position="767"/>
        <end position="789"/>
    </location>
</feature>
<dbReference type="InterPro" id="IPR017969">
    <property type="entry name" value="Heavy-metal-associated_CS"/>
</dbReference>
<reference evidence="20" key="1">
    <citation type="submission" date="2022-12" db="EMBL/GenBank/DDBJ databases">
        <title>Reference genome sequencing for broad-spectrum identification of bacterial and archaeal isolates by mass spectrometry.</title>
        <authorList>
            <person name="Sekiguchi Y."/>
            <person name="Tourlousse D.M."/>
        </authorList>
    </citation>
    <scope>NUCLEOTIDE SEQUENCE</scope>
    <source>
        <strain evidence="20">ASRB1</strain>
    </source>
</reference>
<evidence type="ECO:0000256" key="1">
    <source>
        <dbReference type="ARBA" id="ARBA00004127"/>
    </source>
</evidence>
<dbReference type="SUPFAM" id="SSF56784">
    <property type="entry name" value="HAD-like"/>
    <property type="match status" value="1"/>
</dbReference>
<accession>A0A9W6LB34</accession>
<dbReference type="Pfam" id="PF00702">
    <property type="entry name" value="Hydrolase"/>
    <property type="match status" value="1"/>
</dbReference>
<keyword evidence="10" id="KW-0460">Magnesium</keyword>
<sequence>MVKTDLHIQGMTCAACVRRVEKGIMELEGVQDAKVNLATSRATVEYDPDIVTREVIEQKIKAIGYDIMDTGRESAGRTFKKTTLLVGGMTCAACVRRVEMALKALEGVKDASVNLASSRATVTYDPQGVGVKDLAKTVEEAGYEYLGLLEEAHEDPVEAAHKREIRELKIKVGVGAVLSIVIMMGSMPHWFPFLHGIPRETMLPVLFVLTTPVVFWVGKRFFTGALKAALQKTTDMNTLVAMGSLSAYVYSTLATFWPQHFSTVGLGLHVYFDGAAMIVTLVLLGRLLEMKARGRTSEAIKKLMKLTPKTALVLRNGEELEVPVEEVVRGDVIVVRPGGRIPTDGVVESGNSSVDESMLTGESLPVAKELGSEVLAGTVNQSGSFTFKATKVGAETALAQIIRLVEEAQGSKAPIQRFADKVASIFVPVVICIAFITFCIWYFLVPDADFTRALLNFVSVLIISCPCAMGLATPTAVMVGTGLGAESGILIKGGESLEKAYRLTTVVFDKTGTLTKGTPQVTDVFVLPEIPRDQFMKYAISLEAVSEHPLARAIVDAGRDTDMVRPGEVDGFEAVSGLGARATVGGKSVVAGSRRFLEEEGMDVGQLGKKADEFLASGKTCVYFAVEGKPVGIIALADAARETARESVARLKEMHLEVAMITGDREETAQAIAHEVGINAIMAEVLPGDKAGEIRRLQKEGKIVAMVGDGINDAPALAAADVGVAIGAGTDVAMEASDITLIKDDLRLVASSIRLSSLTMRIIKQNLFWAFFYNSLGIPVAAGILYPVWGILLNPMFAAAAMAMSSVSVVSNALRLRRVWARQKNL</sequence>
<evidence type="ECO:0000313" key="20">
    <source>
        <dbReference type="EMBL" id="GLI36256.1"/>
    </source>
</evidence>
<name>A0A9W6LB34_9BACT</name>
<dbReference type="InterPro" id="IPR006122">
    <property type="entry name" value="HMA_Cu_ion-bd"/>
</dbReference>
<keyword evidence="3" id="KW-0813">Transport</keyword>
<evidence type="ECO:0000256" key="12">
    <source>
        <dbReference type="ARBA" id="ARBA00022989"/>
    </source>
</evidence>
<evidence type="ECO:0000256" key="15">
    <source>
        <dbReference type="ARBA" id="ARBA00023136"/>
    </source>
</evidence>
<evidence type="ECO:0000313" key="21">
    <source>
        <dbReference type="Proteomes" id="UP001144372"/>
    </source>
</evidence>
<feature type="transmembrane region" description="Helical" evidence="18">
    <location>
        <begin position="269"/>
        <end position="288"/>
    </location>
</feature>
<evidence type="ECO:0000256" key="10">
    <source>
        <dbReference type="ARBA" id="ARBA00022842"/>
    </source>
</evidence>
<feature type="domain" description="HMA" evidence="19">
    <location>
        <begin position="80"/>
        <end position="146"/>
    </location>
</feature>
<dbReference type="NCBIfam" id="TIGR01525">
    <property type="entry name" value="ATPase-IB_hvy"/>
    <property type="match status" value="1"/>
</dbReference>
<dbReference type="SUPFAM" id="SSF81665">
    <property type="entry name" value="Calcium ATPase, transmembrane domain M"/>
    <property type="match status" value="1"/>
</dbReference>
<dbReference type="GO" id="GO:0055070">
    <property type="term" value="P:copper ion homeostasis"/>
    <property type="evidence" value="ECO:0007669"/>
    <property type="project" value="TreeGrafter"/>
</dbReference>
<keyword evidence="15 18" id="KW-0472">Membrane</keyword>
<dbReference type="CDD" id="cd00371">
    <property type="entry name" value="HMA"/>
    <property type="match status" value="2"/>
</dbReference>
<dbReference type="InterPro" id="IPR036163">
    <property type="entry name" value="HMA_dom_sf"/>
</dbReference>
<keyword evidence="8" id="KW-0187">Copper transport</keyword>
<keyword evidence="6" id="KW-0677">Repeat</keyword>
<dbReference type="InterPro" id="IPR036412">
    <property type="entry name" value="HAD-like_sf"/>
</dbReference>